<dbReference type="RefSeq" id="WP_138925665.1">
    <property type="nucleotide sequence ID" value="NZ_CP034412.1"/>
</dbReference>
<evidence type="ECO:0000313" key="3">
    <source>
        <dbReference type="Proteomes" id="UP000307000"/>
    </source>
</evidence>
<reference evidence="2 3" key="1">
    <citation type="submission" date="2018-12" db="EMBL/GenBank/DDBJ databases">
        <title>Complete Genome Sequence of Glutamicibacter creatinolyticus strain LGCM259,isolated from an abscess of a 12-year-old mare in Italy.</title>
        <authorList>
            <person name="Santos R.G."/>
            <person name="Silva A.L."/>
            <person name="Seyffert N."/>
            <person name="Castro T.L.P."/>
            <person name="Attili A.R."/>
            <person name="Rifici C."/>
            <person name="Mazzullo G."/>
            <person name="Brenig B."/>
            <person name="Venanzi F."/>
            <person name="Azevedo V."/>
        </authorList>
    </citation>
    <scope>NUCLEOTIDE SEQUENCE [LARGE SCALE GENOMIC DNA]</scope>
    <source>
        <strain evidence="2 3">LGCM 259</strain>
    </source>
</reference>
<dbReference type="AlphaFoldDB" id="A0A5B7WQR1"/>
<accession>A0A5B7WQR1</accession>
<feature type="coiled-coil region" evidence="1">
    <location>
        <begin position="302"/>
        <end position="453"/>
    </location>
</feature>
<evidence type="ECO:0000256" key="1">
    <source>
        <dbReference type="SAM" id="Coils"/>
    </source>
</evidence>
<evidence type="ECO:0000313" key="2">
    <source>
        <dbReference type="EMBL" id="QCY46272.1"/>
    </source>
</evidence>
<gene>
    <name evidence="2" type="ORF">GcLGCM259_0507</name>
</gene>
<dbReference type="Pfam" id="PF13558">
    <property type="entry name" value="SbcC_Walker_B"/>
    <property type="match status" value="1"/>
</dbReference>
<feature type="coiled-coil region" evidence="1">
    <location>
        <begin position="712"/>
        <end position="746"/>
    </location>
</feature>
<keyword evidence="3" id="KW-1185">Reference proteome</keyword>
<keyword evidence="1" id="KW-0175">Coiled coil</keyword>
<dbReference type="KEGG" id="gcr:GcLGCM259_0507"/>
<dbReference type="SUPFAM" id="SSF52540">
    <property type="entry name" value="P-loop containing nucleoside triphosphate hydrolases"/>
    <property type="match status" value="1"/>
</dbReference>
<name>A0A5B7WQR1_9MICC</name>
<dbReference type="Proteomes" id="UP000307000">
    <property type="component" value="Chromosome"/>
</dbReference>
<dbReference type="Gene3D" id="3.40.50.300">
    <property type="entry name" value="P-loop containing nucleotide triphosphate hydrolases"/>
    <property type="match status" value="1"/>
</dbReference>
<dbReference type="Pfam" id="PF13555">
    <property type="entry name" value="AAA_29"/>
    <property type="match status" value="1"/>
</dbReference>
<proteinExistence type="predicted"/>
<dbReference type="InterPro" id="IPR027417">
    <property type="entry name" value="P-loop_NTPase"/>
</dbReference>
<organism evidence="2 3">
    <name type="scientific">Glutamicibacter creatinolyticus</name>
    <dbReference type="NCBI Taxonomy" id="162496"/>
    <lineage>
        <taxon>Bacteria</taxon>
        <taxon>Bacillati</taxon>
        <taxon>Actinomycetota</taxon>
        <taxon>Actinomycetes</taxon>
        <taxon>Micrococcales</taxon>
        <taxon>Micrococcaceae</taxon>
        <taxon>Glutamicibacter</taxon>
    </lineage>
</organism>
<feature type="coiled-coil region" evidence="1">
    <location>
        <begin position="621"/>
        <end position="651"/>
    </location>
</feature>
<sequence>MSIEMTLPLGDTLNPGQHRLSRIQIVNWGTFHGLHTLQVDRAGTLITGHPGVGKSTLFDAMGHLFFATPRLNESANDAATREDRRTTFSYMRGRKFKTGSGTVYQRPGATWSAVSLGYEDGMGNTVTAAAVFDLPEAGLENQVSKHYLLCEGPLDVAELEHHGARRFTVSSLQKLLDPAEAFDTHKAFVERLRRRLGVENDKAFALLRTLQNGKGLAKGVNQFFRHEVLEEPATLKAAAAAVEDFAHLRGIYRQLDTARRQRDVLAQVPAQNRQYAALAEQIAGIEQLVNTQLAELEQAVRAQVLRRDLQVHTTQLSTLREQEGQLQARKEELAGQLGQLRQLQDDTGAQALMLLEREADAARKALSEKESVLRALHEQVTQAGLSFDFSATGLDELRANAARTVQQLDSITKDAQTVEYEAMASLMNLRQRAANLQKQIDSYQRRTSNIDDRSVAARRAIASASGVPEDQLPFAGELMDVAAGEAGWRTAAEKALRTLARSILVPGEHLAAVTHAIDQLDGLGRIRWVDMSQTPKPAVAGASDLVSKLEFMSTAAGHWLQAKITADYPLVCVENDAQMHRHAKAITPAGTLKSGTGSFERDTRSLPVSEHLLGFTNEAKITELQAKQARLQEQIADAQAAADQRSAAKEQVLAKARVLQALTEDDRSFAQLDTSAALEALRRSEQKLGDALSRSGDSSGLRQQLKQAQTESDEVIGQLALIRSRIQELEAEIAKARRVVQALGEEQADARQLLGRLPEGVTQLEPVKTVIGALQQAEQADPAQITTVFAEARVQLTGELGTLNAERVAVANELSDTFKRFAREFGTSHAQTHGTGAQAGEHYERLHDQIVAEGLPHHEAQFREYFANRSYERFSDLLQLLDEERRMIAERIKPLNQILADVPFEHGSILRFEVEPAIPAEAGTFRRELKQALNEAYSTREESTLKRSYAALEAIVEALADPGRSSWRATVLDVRHHVVIRCDEHKPNGEVETGLEPGTLSGGEGQRFTSFVMGAALAYQLGFATAGFTSYGTVMIDEAFIQANSEYAAAGIRALQEFGFHLVLAAPEDKIDLSSHLGSITDIIKHPGSNISGFVTTGRSPAMATTIALRD</sequence>
<protein>
    <submittedName>
        <fullName evidence="2">Chromosome partition protein Smc</fullName>
    </submittedName>
</protein>
<dbReference type="EMBL" id="CP034412">
    <property type="protein sequence ID" value="QCY46272.1"/>
    <property type="molecule type" value="Genomic_DNA"/>
</dbReference>